<dbReference type="GO" id="GO:0007165">
    <property type="term" value="P:signal transduction"/>
    <property type="evidence" value="ECO:0007669"/>
    <property type="project" value="TreeGrafter"/>
</dbReference>
<dbReference type="InterPro" id="IPR001478">
    <property type="entry name" value="PDZ"/>
</dbReference>
<sequence length="474" mass="53114">PWVERAAELISSLPFCNYYGTPKPPAEPALVQPDLVDQVLFDEDYGVGEGPRKRTTSVSNMDRKDSAVPEEEDDDERPPLPNGLPEHKEGAEWRKTVPSYNQSSTSMDFRTWSSLPRDDSLEPLPLHWEMAYTETGMVYFIDHNTKCTTWLDPRLAKKAKPPEKCEDGELPYGWEEIDDPQYGTYYVDHINQKTQFENPVLEAKKRLNQDTSALLLKAAGGVASPFTSDPSQLDGELYHTALRKSPHGFGFTIIGGDRTDEFLQVKNVLKDGPAAQDNKMASGDVIVEINGTCVLGKTHPEVVAMFQSIPVNQYVDMVLCHGYQLPPDVDLDGDDPPVCVCMCVIWNVWGWIFLSLSSRSLADVCSSQRNAAFSKPASTCTFPSYMHTNSHTCTLSRMHTLTCAHSLTCTLSHTSTLSHMHALTHSHMHALTYAHSHTHKHTHTHPLSHSATNLCTQTFHRTIIYHELTHTRTI</sequence>
<accession>A0A8C5FNM0</accession>
<feature type="domain" description="PDZ" evidence="4">
    <location>
        <begin position="239"/>
        <end position="308"/>
    </location>
</feature>
<keyword evidence="1" id="KW-0677">Repeat</keyword>
<reference evidence="5" key="1">
    <citation type="submission" date="2025-08" db="UniProtKB">
        <authorList>
            <consortium name="Ensembl"/>
        </authorList>
    </citation>
    <scope>IDENTIFICATION</scope>
</reference>
<dbReference type="Gene3D" id="2.30.42.10">
    <property type="match status" value="1"/>
</dbReference>
<dbReference type="GO" id="GO:0005886">
    <property type="term" value="C:plasma membrane"/>
    <property type="evidence" value="ECO:0007669"/>
    <property type="project" value="UniProtKB-SubCell"/>
</dbReference>
<dbReference type="Pfam" id="PF00397">
    <property type="entry name" value="WW"/>
    <property type="match status" value="2"/>
</dbReference>
<dbReference type="PANTHER" id="PTHR10316">
    <property type="entry name" value="MEMBRANE ASSOCIATED GUANYLATE KINASE-RELATED"/>
    <property type="match status" value="1"/>
</dbReference>
<dbReference type="InterPro" id="IPR036034">
    <property type="entry name" value="PDZ_sf"/>
</dbReference>
<feature type="domain" description="WW" evidence="3">
    <location>
        <begin position="122"/>
        <end position="155"/>
    </location>
</feature>
<dbReference type="InterPro" id="IPR036020">
    <property type="entry name" value="WW_dom_sf"/>
</dbReference>
<dbReference type="SMART" id="SM00228">
    <property type="entry name" value="PDZ"/>
    <property type="match status" value="1"/>
</dbReference>
<organism evidence="5 6">
    <name type="scientific">Gadus morhua</name>
    <name type="common">Atlantic cod</name>
    <dbReference type="NCBI Taxonomy" id="8049"/>
    <lineage>
        <taxon>Eukaryota</taxon>
        <taxon>Metazoa</taxon>
        <taxon>Chordata</taxon>
        <taxon>Craniata</taxon>
        <taxon>Vertebrata</taxon>
        <taxon>Euteleostomi</taxon>
        <taxon>Actinopterygii</taxon>
        <taxon>Neopterygii</taxon>
        <taxon>Teleostei</taxon>
        <taxon>Neoteleostei</taxon>
        <taxon>Acanthomorphata</taxon>
        <taxon>Zeiogadaria</taxon>
        <taxon>Gadariae</taxon>
        <taxon>Gadiformes</taxon>
        <taxon>Gadoidei</taxon>
        <taxon>Gadidae</taxon>
        <taxon>Gadus</taxon>
    </lineage>
</organism>
<dbReference type="InterPro" id="IPR001202">
    <property type="entry name" value="WW_dom"/>
</dbReference>
<dbReference type="CDD" id="cd00201">
    <property type="entry name" value="WW"/>
    <property type="match status" value="2"/>
</dbReference>
<dbReference type="GO" id="GO:0005923">
    <property type="term" value="C:bicellular tight junction"/>
    <property type="evidence" value="ECO:0007669"/>
    <property type="project" value="UniProtKB-SubCell"/>
</dbReference>
<name>A0A8C5FNM0_GADMO</name>
<dbReference type="GO" id="GO:0005737">
    <property type="term" value="C:cytoplasm"/>
    <property type="evidence" value="ECO:0007669"/>
    <property type="project" value="TreeGrafter"/>
</dbReference>
<dbReference type="Gene3D" id="2.20.70.10">
    <property type="match status" value="2"/>
</dbReference>
<dbReference type="GO" id="GO:0005524">
    <property type="term" value="F:ATP binding"/>
    <property type="evidence" value="ECO:0007669"/>
    <property type="project" value="UniProtKB-KW"/>
</dbReference>
<feature type="region of interest" description="Disordered" evidence="2">
    <location>
        <begin position="42"/>
        <end position="100"/>
    </location>
</feature>
<feature type="compositionally biased region" description="Basic and acidic residues" evidence="2">
    <location>
        <begin position="85"/>
        <end position="95"/>
    </location>
</feature>
<dbReference type="SUPFAM" id="SSF51045">
    <property type="entry name" value="WW domain"/>
    <property type="match status" value="2"/>
</dbReference>
<dbReference type="Ensembl" id="ENSGMOT00000074304.1">
    <property type="protein sequence ID" value="ENSGMOP00000050085.1"/>
    <property type="gene ID" value="ENSGMOG00000007777.2"/>
</dbReference>
<evidence type="ECO:0000259" key="4">
    <source>
        <dbReference type="PROSITE" id="PS50106"/>
    </source>
</evidence>
<dbReference type="PANTHER" id="PTHR10316:SF65">
    <property type="entry name" value="MEMBRANE-ASSOCIATED GUANYLATE KINASE, WW AND PDZ DOMAIN-CONTAINING PROTEIN 3 ISOFORM X1"/>
    <property type="match status" value="1"/>
</dbReference>
<dbReference type="PROSITE" id="PS50106">
    <property type="entry name" value="PDZ"/>
    <property type="match status" value="1"/>
</dbReference>
<dbReference type="AlphaFoldDB" id="A0A8C5FNM0"/>
<dbReference type="Proteomes" id="UP000694546">
    <property type="component" value="Chromosome 13"/>
</dbReference>
<dbReference type="PROSITE" id="PS01159">
    <property type="entry name" value="WW_DOMAIN_1"/>
    <property type="match status" value="2"/>
</dbReference>
<dbReference type="SMART" id="SM00456">
    <property type="entry name" value="WW"/>
    <property type="match status" value="2"/>
</dbReference>
<proteinExistence type="predicted"/>
<evidence type="ECO:0000256" key="2">
    <source>
        <dbReference type="SAM" id="MobiDB-lite"/>
    </source>
</evidence>
<protein>
    <submittedName>
        <fullName evidence="5">Membrane associated guanylate kinase, WW and PDZ domain containing 3b</fullName>
    </submittedName>
</protein>
<dbReference type="Pfam" id="PF00595">
    <property type="entry name" value="PDZ"/>
    <property type="match status" value="1"/>
</dbReference>
<feature type="domain" description="WW" evidence="3">
    <location>
        <begin position="168"/>
        <end position="201"/>
    </location>
</feature>
<dbReference type="CDD" id="cd06731">
    <property type="entry name" value="PDZ1_MAGI-1_3-like"/>
    <property type="match status" value="1"/>
</dbReference>
<keyword evidence="6" id="KW-1185">Reference proteome</keyword>
<evidence type="ECO:0000313" key="5">
    <source>
        <dbReference type="Ensembl" id="ENSGMOP00000050085.1"/>
    </source>
</evidence>
<evidence type="ECO:0000259" key="3">
    <source>
        <dbReference type="PROSITE" id="PS50020"/>
    </source>
</evidence>
<dbReference type="SUPFAM" id="SSF50156">
    <property type="entry name" value="PDZ domain-like"/>
    <property type="match status" value="1"/>
</dbReference>
<reference evidence="5" key="2">
    <citation type="submission" date="2025-09" db="UniProtKB">
        <authorList>
            <consortium name="Ensembl"/>
        </authorList>
    </citation>
    <scope>IDENTIFICATION</scope>
</reference>
<dbReference type="PROSITE" id="PS50020">
    <property type="entry name" value="WW_DOMAIN_2"/>
    <property type="match status" value="2"/>
</dbReference>
<evidence type="ECO:0000313" key="6">
    <source>
        <dbReference type="Proteomes" id="UP000694546"/>
    </source>
</evidence>
<evidence type="ECO:0000256" key="1">
    <source>
        <dbReference type="ARBA" id="ARBA00022737"/>
    </source>
</evidence>
<dbReference type="GeneTree" id="ENSGT00940000156496"/>